<dbReference type="GO" id="GO:0046872">
    <property type="term" value="F:metal ion binding"/>
    <property type="evidence" value="ECO:0007669"/>
    <property type="project" value="UniProtKB-KW"/>
</dbReference>
<dbReference type="KEGG" id="echu:RQP59_15375"/>
<evidence type="ECO:0000313" key="8">
    <source>
        <dbReference type="Proteomes" id="UP001577381"/>
    </source>
</evidence>
<evidence type="ECO:0000256" key="1">
    <source>
        <dbReference type="ARBA" id="ARBA00001968"/>
    </source>
</evidence>
<feature type="binding site" evidence="5">
    <location>
        <position position="120"/>
    </location>
    <ligand>
        <name>substrate</name>
    </ligand>
</feature>
<evidence type="ECO:0000313" key="6">
    <source>
        <dbReference type="EMBL" id="MFB4719244.1"/>
    </source>
</evidence>
<dbReference type="InterPro" id="IPR036704">
    <property type="entry name" value="RraA/RraA-like_sf"/>
</dbReference>
<reference evidence="6 8" key="2">
    <citation type="submission" date="2024-09" db="EMBL/GenBank/DDBJ databases">
        <title>Molecular characterization of Carbapenemase-producing Enterobacter cloacae Complex from Infections in Argentina.</title>
        <authorList>
            <person name="De Mendieta J.M."/>
            <person name="Gomez S."/>
        </authorList>
    </citation>
    <scope>NUCLEOTIDE SEQUENCE [LARGE SCALE GENOMIC DNA]</scope>
    <source>
        <strain evidence="6 8">M23267</strain>
    </source>
</reference>
<protein>
    <recommendedName>
        <fullName evidence="2">Putative 4-hydroxy-4-methyl-2-oxoglutarate aldolase</fullName>
    </recommendedName>
    <alternativeName>
        <fullName evidence="3">Regulator of ribonuclease activity homolog</fullName>
    </alternativeName>
    <alternativeName>
        <fullName evidence="4">RraA-like protein</fullName>
    </alternativeName>
</protein>
<gene>
    <name evidence="6" type="ORF">ACE3KR_10155</name>
    <name evidence="7" type="ORF">RQP59_15375</name>
</gene>
<evidence type="ECO:0000256" key="2">
    <source>
        <dbReference type="ARBA" id="ARBA00016549"/>
    </source>
</evidence>
<dbReference type="Gene3D" id="1.20.5.3070">
    <property type="match status" value="1"/>
</dbReference>
<evidence type="ECO:0000256" key="4">
    <source>
        <dbReference type="ARBA" id="ARBA00030169"/>
    </source>
</evidence>
<dbReference type="CDD" id="cd16841">
    <property type="entry name" value="RraA_family"/>
    <property type="match status" value="1"/>
</dbReference>
<comment type="cofactor">
    <cofactor evidence="1">
        <name>a divalent metal cation</name>
        <dbReference type="ChEBI" id="CHEBI:60240"/>
    </cofactor>
</comment>
<evidence type="ECO:0000256" key="3">
    <source>
        <dbReference type="ARBA" id="ARBA00029596"/>
    </source>
</evidence>
<dbReference type="PANTHER" id="PTHR33254:SF4">
    <property type="entry name" value="4-HYDROXY-4-METHYL-2-OXOGLUTARATE ALDOLASE 3-RELATED"/>
    <property type="match status" value="1"/>
</dbReference>
<dbReference type="EMBL" id="CP135253">
    <property type="protein sequence ID" value="WNS36463.1"/>
    <property type="molecule type" value="Genomic_DNA"/>
</dbReference>
<dbReference type="Gene3D" id="3.50.30.40">
    <property type="entry name" value="Ribonuclease E inhibitor RraA/RraA-like"/>
    <property type="match status" value="1"/>
</dbReference>
<name>A0AA96M375_9ENTR</name>
<dbReference type="GeneID" id="93246354"/>
<dbReference type="Proteomes" id="UP001577381">
    <property type="component" value="Unassembled WGS sequence"/>
</dbReference>
<dbReference type="AlphaFoldDB" id="A0AA96M375"/>
<evidence type="ECO:0000313" key="7">
    <source>
        <dbReference type="EMBL" id="WNS36463.1"/>
    </source>
</evidence>
<keyword evidence="5" id="KW-0479">Metal-binding</keyword>
<organism evidence="7">
    <name type="scientific">Enterobacter chuandaensis</name>
    <dbReference type="NCBI Taxonomy" id="2497875"/>
    <lineage>
        <taxon>Bacteria</taxon>
        <taxon>Pseudomonadati</taxon>
        <taxon>Pseudomonadota</taxon>
        <taxon>Gammaproteobacteria</taxon>
        <taxon>Enterobacterales</taxon>
        <taxon>Enterobacteriaceae</taxon>
        <taxon>Enterobacter</taxon>
        <taxon>Enterobacter cloacae complex</taxon>
    </lineage>
</organism>
<dbReference type="Pfam" id="PF03737">
    <property type="entry name" value="RraA-like"/>
    <property type="match status" value="1"/>
</dbReference>
<keyword evidence="5" id="KW-0460">Magnesium</keyword>
<dbReference type="InterPro" id="IPR005493">
    <property type="entry name" value="RraA/RraA-like"/>
</dbReference>
<proteinExistence type="predicted"/>
<evidence type="ECO:0000256" key="5">
    <source>
        <dbReference type="PIRSR" id="PIRSR605493-1"/>
    </source>
</evidence>
<accession>A0AA96M375</accession>
<feature type="binding site" evidence="5">
    <location>
        <position position="121"/>
    </location>
    <ligand>
        <name>Mg(2+)</name>
        <dbReference type="ChEBI" id="CHEBI:18420"/>
    </ligand>
</feature>
<dbReference type="EMBL" id="JBHGSI010000002">
    <property type="protein sequence ID" value="MFB4719244.1"/>
    <property type="molecule type" value="Genomic_DNA"/>
</dbReference>
<comment type="cofactor">
    <cofactor evidence="5">
        <name>Mg(2+)</name>
        <dbReference type="ChEBI" id="CHEBI:18420"/>
    </cofactor>
</comment>
<dbReference type="RefSeq" id="WP_322920772.1">
    <property type="nucleotide sequence ID" value="NZ_CP097173.1"/>
</dbReference>
<sequence length="227" mass="24394">MDNSTMTIHPTLQSRLLALDTAAISDALDSLYIAGGLAGIKLQAGGRKLAGPAWTVKYEACVAEKNQFMNAGNYIDQVPAGAVIVVDNGGRTDCTSWGNILTTKAVLKGIAGSVIYGSARDIADIRQMNYPLYASNIYMVSGKNRARVTAVQCALQIEGVTVCPGDWIFGDENGVLAIPAEHLEEVIRRAENVEKTEREIINAVREGTSLDVARQTLGYHVPWEAKA</sequence>
<reference evidence="7" key="1">
    <citation type="submission" date="2023-09" db="EMBL/GenBank/DDBJ databases">
        <title>Coexistence of blaNDM-1 and blaKPC-2 in Enterobacter chuandaensis.</title>
        <authorList>
            <person name="Chen R."/>
        </authorList>
    </citation>
    <scope>NUCLEOTIDE SEQUENCE</scope>
    <source>
        <strain evidence="7">FAHZZU5885</strain>
    </source>
</reference>
<keyword evidence="8" id="KW-1185">Reference proteome</keyword>
<dbReference type="SUPFAM" id="SSF89562">
    <property type="entry name" value="RraA-like"/>
    <property type="match status" value="1"/>
</dbReference>
<dbReference type="PANTHER" id="PTHR33254">
    <property type="entry name" value="4-HYDROXY-4-METHYL-2-OXOGLUTARATE ALDOLASE 3-RELATED"/>
    <property type="match status" value="1"/>
</dbReference>
<feature type="binding site" evidence="5">
    <location>
        <begin position="98"/>
        <end position="101"/>
    </location>
    <ligand>
        <name>substrate</name>
    </ligand>
</feature>